<feature type="compositionally biased region" description="Polar residues" evidence="1">
    <location>
        <begin position="1138"/>
        <end position="1149"/>
    </location>
</feature>
<feature type="compositionally biased region" description="Basic and acidic residues" evidence="1">
    <location>
        <begin position="1610"/>
        <end position="1625"/>
    </location>
</feature>
<feature type="compositionally biased region" description="Polar residues" evidence="1">
    <location>
        <begin position="537"/>
        <end position="550"/>
    </location>
</feature>
<dbReference type="OMA" id="GSHIENP"/>
<feature type="region of interest" description="Disordered" evidence="1">
    <location>
        <begin position="1528"/>
        <end position="1657"/>
    </location>
</feature>
<protein>
    <recommendedName>
        <fullName evidence="4">RRM domain-containing protein</fullName>
    </recommendedName>
</protein>
<dbReference type="Proteomes" id="UP000005426">
    <property type="component" value="Unassembled WGS sequence"/>
</dbReference>
<feature type="compositionally biased region" description="Basic and acidic residues" evidence="1">
    <location>
        <begin position="1093"/>
        <end position="1102"/>
    </location>
</feature>
<feature type="region of interest" description="Disordered" evidence="1">
    <location>
        <begin position="358"/>
        <end position="440"/>
    </location>
</feature>
<feature type="region of interest" description="Disordered" evidence="1">
    <location>
        <begin position="618"/>
        <end position="733"/>
    </location>
</feature>
<feature type="compositionally biased region" description="Polar residues" evidence="1">
    <location>
        <begin position="642"/>
        <end position="666"/>
    </location>
</feature>
<feature type="compositionally biased region" description="Polar residues" evidence="1">
    <location>
        <begin position="1179"/>
        <end position="1199"/>
    </location>
</feature>
<feature type="compositionally biased region" description="Polar residues" evidence="1">
    <location>
        <begin position="1593"/>
        <end position="1604"/>
    </location>
</feature>
<feature type="compositionally biased region" description="Polar residues" evidence="1">
    <location>
        <begin position="687"/>
        <end position="715"/>
    </location>
</feature>
<feature type="compositionally biased region" description="Polar residues" evidence="1">
    <location>
        <begin position="1104"/>
        <end position="1118"/>
    </location>
</feature>
<feature type="compositionally biased region" description="Polar residues" evidence="1">
    <location>
        <begin position="1374"/>
        <end position="1386"/>
    </location>
</feature>
<feature type="compositionally biased region" description="Polar residues" evidence="1">
    <location>
        <begin position="501"/>
        <end position="516"/>
    </location>
</feature>
<feature type="region of interest" description="Disordered" evidence="1">
    <location>
        <begin position="468"/>
        <end position="550"/>
    </location>
</feature>
<gene>
    <name evidence="2" type="ORF">TRIATDRAFT_51916</name>
</gene>
<feature type="region of interest" description="Disordered" evidence="1">
    <location>
        <begin position="835"/>
        <end position="927"/>
    </location>
</feature>
<feature type="compositionally biased region" description="Basic residues" evidence="1">
    <location>
        <begin position="1323"/>
        <end position="1337"/>
    </location>
</feature>
<feature type="compositionally biased region" description="Polar residues" evidence="1">
    <location>
        <begin position="1340"/>
        <end position="1362"/>
    </location>
</feature>
<proteinExistence type="predicted"/>
<dbReference type="OrthoDB" id="3941926at2759"/>
<feature type="compositionally biased region" description="Basic residues" evidence="1">
    <location>
        <begin position="836"/>
        <end position="845"/>
    </location>
</feature>
<feature type="compositionally biased region" description="Basic and acidic residues" evidence="1">
    <location>
        <begin position="1224"/>
        <end position="1255"/>
    </location>
</feature>
<sequence length="1657" mass="184041">MTEAMRMNPLPAPHPVLPAADFPRVYAEDFPHGDREAYAKYYPYGLPVTYKMIHGVHSQGVAQTYLEDNLPIGFYANIPPKAAAIISTSNGSRPFRNLDQIQPQRRIHLWTKDEIQAICNSLRKLHWDGLKNMQQPYCWDDLWTYFDAYDLYHNGCLNLWNVINTIWDENKLISIDVKREVAAHIGHWADEWLKLKENRKKLTQWKESQGSIYRILNDKDHESLGSLQDDVVPLIASALKSRRAYLLSNMEAEKAEEPADLVTAFRTNSVENWLTGQPVFDGSGLPPPPVSEPHRMSDNPPAPCFEQNGKHYYLPPNCFSPPESVQKSADNVQALYNPPNVVSSPATFSKSGVVIVNGSNAPKVPQGPINKAYQKKNDEIQSQNDTRRTSSMPETSSPMISSDGLELGRRRSQLAADNEHSTSADVRRSSESAALSITEQELSDTSLCIKKGGPDANLGNPMKEIADKKRAEQDATHISRSDDPEVEGPFPMHDTTRFDQHQTPNVVAPLVNSTAPKQLPPTQRARRVSPELRKPSDNSSSDSFKQGFTPSTQQLAEPAAFYMQPEKGGMQHHAMPHGFPYQSHQFHSAQNRPGPHNMPYREFSGTPQAMPSHQFPAGMHPHAIPSTMPCNTPANGPDESIHPTQQPRQEHSYGSSVSSAHNGYPSNNRPYNNDNNNTNRIGHRRGSQSQRTHVYASSQQPQVEHNAAFQESYSNKSRRRGPPQDKAQQSSWCRNPAGSSMEYCHCTCDQCNERNRSVWVRASSAAFSSIMDVLSFLKFVLSTRFGKVEEAFPAASMKRDAFIVRFESESSVPQALAFGGGIFPEKEVRITIQSVHRSKWTKPRHPQQQPRKLPPLPITHQQPPRHESFAPSENHAHVQVPPRCSLASSRTSTSEPDQHEIPSRPTSTSTLPKAGLSSQRMEKQSISPVVEPKWDEKPVKLPTPTEMAVANREHFAFEEPREHAADPTSFPLQAMDYPKVGNPEKESIPCSESLPEETVIEKSISCDITTSDRDSSKCSSPKIVDIALPNTPINSTCSSSDTPKATFCNDSSPTTGTGSPISKNNNRKVKSPSPVVVEDRQHQTSSLIEEIENAARVHKEGDNETTTSSDLKKTQNPIPDTERPPITTVASPEKHVESSTNGSAQISSYTEKEIKERKQAWNRIPMPLDPRKSKKLGTTVASSQQLSLPILNEPSNNTTEKADTATLHIRKRDQLKSINLLGSDKVKAEQSAKAEELAKDETQHLTKDESLDSDPKSAQLPMVSPESRVSTNMTTKEETQSSKTKIAGPRQTESEETDATASNSQAPADENKTSDTVNSQIKPKSKWNKSKKSKKRPTLTPLTVLQNEGSSRDISPSVSETPFVQKEEPRADSHTLTSAPAMSESASRPVHFVEKPEERATELFKGPIEQATINVRSQYSYDTLPRGRQEFRSSAGGSLKVPKKRKNKYPAITSKTFEASSTSRFEPPQPKYAVSGQMSMRSTDDSIRPDSVTHITEADSSKKSRLNPLAMAFESPQKASVAAVDTVKAPNLYKAGSLRMRGEEELPRENQSPSKFKIMQRAMAAQNSPTKSQQPKEKLVRRIDSSKAGGGFETSSRQQENNPAEIQRSWSKDKHRNEGESKEPVTSKATSPGKKAALDKEDWPSLPASRIRSATLQ</sequence>
<organism evidence="2 3">
    <name type="scientific">Hypocrea atroviridis (strain ATCC 20476 / IMI 206040)</name>
    <name type="common">Trichoderma atroviride</name>
    <dbReference type="NCBI Taxonomy" id="452589"/>
    <lineage>
        <taxon>Eukaryota</taxon>
        <taxon>Fungi</taxon>
        <taxon>Dikarya</taxon>
        <taxon>Ascomycota</taxon>
        <taxon>Pezizomycotina</taxon>
        <taxon>Sordariomycetes</taxon>
        <taxon>Hypocreomycetidae</taxon>
        <taxon>Hypocreales</taxon>
        <taxon>Hypocreaceae</taxon>
        <taxon>Trichoderma</taxon>
    </lineage>
</organism>
<feature type="compositionally biased region" description="Basic and acidic residues" evidence="1">
    <location>
        <begin position="417"/>
        <end position="430"/>
    </location>
</feature>
<feature type="compositionally biased region" description="Polar residues" evidence="1">
    <location>
        <begin position="380"/>
        <end position="400"/>
    </location>
</feature>
<dbReference type="HOGENOM" id="CLU_003596_0_0_1"/>
<evidence type="ECO:0008006" key="4">
    <source>
        <dbReference type="Google" id="ProtNLM"/>
    </source>
</evidence>
<accession>G9NPG6</accession>
<feature type="compositionally biased region" description="Low complexity" evidence="1">
    <location>
        <begin position="667"/>
        <end position="679"/>
    </location>
</feature>
<evidence type="ECO:0000313" key="2">
    <source>
        <dbReference type="EMBL" id="EHK47865.1"/>
    </source>
</evidence>
<evidence type="ECO:0000256" key="1">
    <source>
        <dbReference type="SAM" id="MobiDB-lite"/>
    </source>
</evidence>
<name>G9NPG6_HYPAI</name>
<keyword evidence="3" id="KW-1185">Reference proteome</keyword>
<feature type="compositionally biased region" description="Low complexity" evidence="1">
    <location>
        <begin position="1051"/>
        <end position="1060"/>
    </location>
</feature>
<feature type="compositionally biased region" description="Polar residues" evidence="1">
    <location>
        <begin position="886"/>
        <end position="895"/>
    </location>
</feature>
<feature type="compositionally biased region" description="Polar residues" evidence="1">
    <location>
        <begin position="431"/>
        <end position="440"/>
    </location>
</feature>
<feature type="compositionally biased region" description="Basic and acidic residues" evidence="1">
    <location>
        <begin position="1150"/>
        <end position="1159"/>
    </location>
</feature>
<comment type="caution">
    <text evidence="2">The sequence shown here is derived from an EMBL/GenBank/DDBJ whole genome shotgun (WGS) entry which is preliminary data.</text>
</comment>
<feature type="compositionally biased region" description="Polar residues" evidence="1">
    <location>
        <begin position="1453"/>
        <end position="1464"/>
    </location>
</feature>
<feature type="region of interest" description="Disordered" evidence="1">
    <location>
        <begin position="1426"/>
        <end position="1507"/>
    </location>
</feature>
<dbReference type="eggNOG" id="ENOG502QPW5">
    <property type="taxonomic scope" value="Eukaryota"/>
</dbReference>
<reference evidence="2 3" key="1">
    <citation type="journal article" date="2011" name="Genome Biol.">
        <title>Comparative genome sequence analysis underscores mycoparasitism as the ancestral life style of Trichoderma.</title>
        <authorList>
            <person name="Kubicek C.P."/>
            <person name="Herrera-Estrella A."/>
            <person name="Seidl-Seiboth V."/>
            <person name="Martinez D.A."/>
            <person name="Druzhinina I.S."/>
            <person name="Thon M."/>
            <person name="Zeilinger S."/>
            <person name="Casas-Flores S."/>
            <person name="Horwitz B.A."/>
            <person name="Mukherjee P.K."/>
            <person name="Mukherjee M."/>
            <person name="Kredics L."/>
            <person name="Alcaraz L.D."/>
            <person name="Aerts A."/>
            <person name="Antal Z."/>
            <person name="Atanasova L."/>
            <person name="Cervantes-Badillo M.G."/>
            <person name="Challacombe J."/>
            <person name="Chertkov O."/>
            <person name="McCluskey K."/>
            <person name="Coulpier F."/>
            <person name="Deshpande N."/>
            <person name="von Doehren H."/>
            <person name="Ebbole D.J."/>
            <person name="Esquivel-Naranjo E.U."/>
            <person name="Fekete E."/>
            <person name="Flipphi M."/>
            <person name="Glaser F."/>
            <person name="Gomez-Rodriguez E.Y."/>
            <person name="Gruber S."/>
            <person name="Han C."/>
            <person name="Henrissat B."/>
            <person name="Hermosa R."/>
            <person name="Hernandez-Onate M."/>
            <person name="Karaffa L."/>
            <person name="Kosti I."/>
            <person name="Le Crom S."/>
            <person name="Lindquist E."/>
            <person name="Lucas S."/>
            <person name="Luebeck M."/>
            <person name="Luebeck P.S."/>
            <person name="Margeot A."/>
            <person name="Metz B."/>
            <person name="Misra M."/>
            <person name="Nevalainen H."/>
            <person name="Omann M."/>
            <person name="Packer N."/>
            <person name="Perrone G."/>
            <person name="Uresti-Rivera E.E."/>
            <person name="Salamov A."/>
            <person name="Schmoll M."/>
            <person name="Seiboth B."/>
            <person name="Shapiro H."/>
            <person name="Sukno S."/>
            <person name="Tamayo-Ramos J.A."/>
            <person name="Tisch D."/>
            <person name="Wiest A."/>
            <person name="Wilkinson H.H."/>
            <person name="Zhang M."/>
            <person name="Coutinho P.M."/>
            <person name="Kenerley C.M."/>
            <person name="Monte E."/>
            <person name="Baker S.E."/>
            <person name="Grigoriev I.V."/>
        </authorList>
    </citation>
    <scope>NUCLEOTIDE SEQUENCE [LARGE SCALE GENOMIC DNA]</scope>
    <source>
        <strain evidence="3">ATCC 20476 / IMI 206040</strain>
    </source>
</reference>
<feature type="compositionally biased region" description="Basic and acidic residues" evidence="1">
    <location>
        <begin position="468"/>
        <end position="483"/>
    </location>
</feature>
<feature type="region of interest" description="Disordered" evidence="1">
    <location>
        <begin position="1037"/>
        <end position="1397"/>
    </location>
</feature>
<dbReference type="EMBL" id="ABDG02000020">
    <property type="protein sequence ID" value="EHK47865.1"/>
    <property type="molecule type" value="Genomic_DNA"/>
</dbReference>
<feature type="compositionally biased region" description="Polar residues" evidence="1">
    <location>
        <begin position="904"/>
        <end position="927"/>
    </location>
</feature>
<evidence type="ECO:0000313" key="3">
    <source>
        <dbReference type="Proteomes" id="UP000005426"/>
    </source>
</evidence>
<feature type="compositionally biased region" description="Basic and acidic residues" evidence="1">
    <location>
        <begin position="1574"/>
        <end position="1585"/>
    </location>
</feature>